<proteinExistence type="predicted"/>
<reference evidence="1" key="1">
    <citation type="submission" date="2021-05" db="EMBL/GenBank/DDBJ databases">
        <title>Draft genomes of bacteria isolated from model marine particles.</title>
        <authorList>
            <person name="Datta M.S."/>
            <person name="Schwartzman J.A."/>
            <person name="Enke T.N."/>
            <person name="Saavedra J."/>
            <person name="Cermak N."/>
            <person name="Cordero O.X."/>
        </authorList>
    </citation>
    <scope>NUCLEOTIDE SEQUENCE</scope>
    <source>
        <strain evidence="1">I2M19</strain>
    </source>
</reference>
<evidence type="ECO:0000313" key="1">
    <source>
        <dbReference type="EMBL" id="MBU2951567.1"/>
    </source>
</evidence>
<keyword evidence="2" id="KW-1185">Reference proteome</keyword>
<protein>
    <submittedName>
        <fullName evidence="1">Lacal_2735 family protein</fullName>
    </submittedName>
</protein>
<name>A0ACC5UB67_9FLAO</name>
<accession>A0ACC5UB67</accession>
<dbReference type="Proteomes" id="UP001647509">
    <property type="component" value="Unassembled WGS sequence"/>
</dbReference>
<evidence type="ECO:0000313" key="2">
    <source>
        <dbReference type="Proteomes" id="UP001647509"/>
    </source>
</evidence>
<dbReference type="EMBL" id="JAHKPD010000018">
    <property type="protein sequence ID" value="MBU2951567.1"/>
    <property type="molecule type" value="Genomic_DNA"/>
</dbReference>
<comment type="caution">
    <text evidence="1">The sequence shown here is derived from an EMBL/GenBank/DDBJ whole genome shotgun (WGS) entry which is preliminary data.</text>
</comment>
<gene>
    <name evidence="1" type="ORF">KO493_12745</name>
</gene>
<sequence>MMNTSYIKKQQIKLIKNYKQLMEQAYNFRQIDSAISDILEFRAIKLLNEANNLNYLTTNQLRY</sequence>
<organism evidence="1 2">
    <name type="scientific">Pseudotamlana agarivorans</name>
    <dbReference type="NCBI Taxonomy" id="481183"/>
    <lineage>
        <taxon>Bacteria</taxon>
        <taxon>Pseudomonadati</taxon>
        <taxon>Bacteroidota</taxon>
        <taxon>Flavobacteriia</taxon>
        <taxon>Flavobacteriales</taxon>
        <taxon>Flavobacteriaceae</taxon>
        <taxon>Pseudotamlana</taxon>
    </lineage>
</organism>